<evidence type="ECO:0000256" key="7">
    <source>
        <dbReference type="ARBA" id="ARBA00069139"/>
    </source>
</evidence>
<accession>A0AAV9P5L3</accession>
<dbReference type="Gene3D" id="1.20.1250.20">
    <property type="entry name" value="MFS general substrate transporter like domains"/>
    <property type="match status" value="1"/>
</dbReference>
<evidence type="ECO:0000256" key="8">
    <source>
        <dbReference type="ARBA" id="ARBA00077167"/>
    </source>
</evidence>
<feature type="transmembrane region" description="Helical" evidence="9">
    <location>
        <begin position="196"/>
        <end position="213"/>
    </location>
</feature>
<comment type="subcellular location">
    <subcellularLocation>
        <location evidence="1">Membrane</location>
        <topology evidence="1">Multi-pass membrane protein</topology>
    </subcellularLocation>
</comment>
<feature type="transmembrane region" description="Helical" evidence="9">
    <location>
        <begin position="137"/>
        <end position="156"/>
    </location>
</feature>
<feature type="transmembrane region" description="Helical" evidence="9">
    <location>
        <begin position="303"/>
        <end position="322"/>
    </location>
</feature>
<comment type="similarity">
    <text evidence="5">Belongs to the major facilitator superfamily. CAR1 family.</text>
</comment>
<feature type="transmembrane region" description="Helical" evidence="9">
    <location>
        <begin position="108"/>
        <end position="125"/>
    </location>
</feature>
<evidence type="ECO:0000259" key="10">
    <source>
        <dbReference type="PROSITE" id="PS50850"/>
    </source>
</evidence>
<dbReference type="GO" id="GO:0042908">
    <property type="term" value="P:xenobiotic transport"/>
    <property type="evidence" value="ECO:0007669"/>
    <property type="project" value="UniProtKB-ARBA"/>
</dbReference>
<feature type="transmembrane region" description="Helical" evidence="9">
    <location>
        <begin position="342"/>
        <end position="362"/>
    </location>
</feature>
<reference evidence="11 12" key="1">
    <citation type="submission" date="2023-08" db="EMBL/GenBank/DDBJ databases">
        <title>Black Yeasts Isolated from many extreme environments.</title>
        <authorList>
            <person name="Coleine C."/>
            <person name="Stajich J.E."/>
            <person name="Selbmann L."/>
        </authorList>
    </citation>
    <scope>NUCLEOTIDE SEQUENCE [LARGE SCALE GENOMIC DNA]</scope>
    <source>
        <strain evidence="11 12">CCFEE 5935</strain>
    </source>
</reference>
<evidence type="ECO:0000313" key="12">
    <source>
        <dbReference type="Proteomes" id="UP001337655"/>
    </source>
</evidence>
<comment type="caution">
    <text evidence="11">The sequence shown here is derived from an EMBL/GenBank/DDBJ whole genome shotgun (WGS) entry which is preliminary data.</text>
</comment>
<name>A0AAV9P5L3_9PEZI</name>
<evidence type="ECO:0000256" key="2">
    <source>
        <dbReference type="ARBA" id="ARBA00022692"/>
    </source>
</evidence>
<sequence length="511" mass="56158">MEQNSHNVVDIQLPNDPVDQITRSTSQDVELAALPATKEPTKADDLFLVTFDEPFDPENPRCWSRSKKWTVTDVLAATSFNRIMVSTIMAPALSTISHELHMSDMEAVMALSAYMLATAFGPLVLGPLSELYGRKPLLHVSNVWFLVFNIVCGFANSKELLIASRFIAGFGASAIYSLSGGVLGDVWTAEQRGKSLAIYLLIPLLGAAVGPIIGGFMAERTTWRWMFWSTSAFQAVMIMLSFYAFHETYGPLILRRRAAKLRKDTGDQRYYTAAERLDGSKSVREVLLRALTRPLRLLATHPAVQCMALLSGFSYGVLYIVLSTFADMWIKRFHTSIEISGLHYIAVALGEIAGSQVGGALMDRVYKRLTRRANGETAPEFHLPLMLPGSIIGAAGLLIYGWAAHFPVFWFVVDLGVFVFCLGAQIAGMPLNAYIIDAYPEYASSATAAMQFLRSLTAFAFPLFAPKMYAVMGYGWGNSTIAFSILGLGMPAAVALWVFGARLRAKQESGY</sequence>
<dbReference type="PANTHER" id="PTHR23502:SF60">
    <property type="entry name" value="MAJOR FACILITATOR SUPERFAMILY (MFS) PROFILE DOMAIN-CONTAINING PROTEIN-RELATED"/>
    <property type="match status" value="1"/>
</dbReference>
<feature type="transmembrane region" description="Helical" evidence="9">
    <location>
        <begin position="383"/>
        <end position="403"/>
    </location>
</feature>
<dbReference type="GO" id="GO:0140115">
    <property type="term" value="P:export across plasma membrane"/>
    <property type="evidence" value="ECO:0007669"/>
    <property type="project" value="UniProtKB-ARBA"/>
</dbReference>
<gene>
    <name evidence="11" type="ORF">LTR77_007689</name>
</gene>
<protein>
    <recommendedName>
        <fullName evidence="7">Cercosporin MFS transporter CTB4</fullName>
    </recommendedName>
    <alternativeName>
        <fullName evidence="8">Cercosporin toxin biosynthesis cluster protein 4</fullName>
    </alternativeName>
</protein>
<keyword evidence="3 9" id="KW-1133">Transmembrane helix</keyword>
<feature type="domain" description="Major facilitator superfamily (MFS) profile" evidence="10">
    <location>
        <begin position="71"/>
        <end position="504"/>
    </location>
</feature>
<evidence type="ECO:0000313" key="11">
    <source>
        <dbReference type="EMBL" id="KAK5166960.1"/>
    </source>
</evidence>
<dbReference type="PROSITE" id="PS50850">
    <property type="entry name" value="MFS"/>
    <property type="match status" value="1"/>
</dbReference>
<dbReference type="GO" id="GO:0022857">
    <property type="term" value="F:transmembrane transporter activity"/>
    <property type="evidence" value="ECO:0007669"/>
    <property type="project" value="InterPro"/>
</dbReference>
<dbReference type="InterPro" id="IPR005829">
    <property type="entry name" value="Sugar_transporter_CS"/>
</dbReference>
<dbReference type="RefSeq" id="XP_064656768.1">
    <property type="nucleotide sequence ID" value="XM_064804926.1"/>
</dbReference>
<evidence type="ECO:0000256" key="9">
    <source>
        <dbReference type="SAM" id="Phobius"/>
    </source>
</evidence>
<keyword evidence="12" id="KW-1185">Reference proteome</keyword>
<dbReference type="InterPro" id="IPR020846">
    <property type="entry name" value="MFS_dom"/>
</dbReference>
<feature type="transmembrane region" description="Helical" evidence="9">
    <location>
        <begin position="225"/>
        <end position="245"/>
    </location>
</feature>
<dbReference type="GO" id="GO:0016020">
    <property type="term" value="C:membrane"/>
    <property type="evidence" value="ECO:0007669"/>
    <property type="project" value="UniProtKB-SubCell"/>
</dbReference>
<dbReference type="PANTHER" id="PTHR23502">
    <property type="entry name" value="MAJOR FACILITATOR SUPERFAMILY"/>
    <property type="match status" value="1"/>
</dbReference>
<keyword evidence="2 9" id="KW-0812">Transmembrane</keyword>
<dbReference type="Pfam" id="PF07690">
    <property type="entry name" value="MFS_1"/>
    <property type="match status" value="1"/>
</dbReference>
<dbReference type="FunFam" id="1.20.1250.20:FF:000011">
    <property type="entry name" value="MFS multidrug transporter, putative"/>
    <property type="match status" value="1"/>
</dbReference>
<evidence type="ECO:0000256" key="3">
    <source>
        <dbReference type="ARBA" id="ARBA00022989"/>
    </source>
</evidence>
<evidence type="ECO:0000256" key="4">
    <source>
        <dbReference type="ARBA" id="ARBA00023136"/>
    </source>
</evidence>
<dbReference type="SUPFAM" id="SSF103473">
    <property type="entry name" value="MFS general substrate transporter"/>
    <property type="match status" value="1"/>
</dbReference>
<dbReference type="CDD" id="cd17323">
    <property type="entry name" value="MFS_Tpo1_MDR_like"/>
    <property type="match status" value="1"/>
</dbReference>
<organism evidence="11 12">
    <name type="scientific">Saxophila tyrrhenica</name>
    <dbReference type="NCBI Taxonomy" id="1690608"/>
    <lineage>
        <taxon>Eukaryota</taxon>
        <taxon>Fungi</taxon>
        <taxon>Dikarya</taxon>
        <taxon>Ascomycota</taxon>
        <taxon>Pezizomycotina</taxon>
        <taxon>Dothideomycetes</taxon>
        <taxon>Dothideomycetidae</taxon>
        <taxon>Mycosphaerellales</taxon>
        <taxon>Extremaceae</taxon>
        <taxon>Saxophila</taxon>
    </lineage>
</organism>
<dbReference type="AlphaFoldDB" id="A0AAV9P5L3"/>
<keyword evidence="4 9" id="KW-0472">Membrane</keyword>
<proteinExistence type="inferred from homology"/>
<feature type="transmembrane region" description="Helical" evidence="9">
    <location>
        <begin position="481"/>
        <end position="499"/>
    </location>
</feature>
<comment type="function">
    <text evidence="6">MFS transporter; part of the gene cluster that mediates the biosynthesis of cercosporin, a light-activated, non-host-selective toxin. The perylenequinone chromophore of cercosporin absorbs light energy to attain an electronically-activated triplet state and produces active oxygen species such as the hydroxyl radical, superoxide, hydrogen peroxide or singlet oxygen upon reaction with oxygen molecules. These reactive oxygen species cause damage to various cellular components including lipids, proteins and nucleic acids. Responsible for secretion and accumulation of cercosporin, but does not play any roles in self-protection against the toxicity of cercosporin.</text>
</comment>
<dbReference type="InterPro" id="IPR036259">
    <property type="entry name" value="MFS_trans_sf"/>
</dbReference>
<dbReference type="InterPro" id="IPR011701">
    <property type="entry name" value="MFS"/>
</dbReference>
<evidence type="ECO:0000256" key="5">
    <source>
        <dbReference type="ARBA" id="ARBA00038347"/>
    </source>
</evidence>
<dbReference type="PROSITE" id="PS00216">
    <property type="entry name" value="SUGAR_TRANSPORT_1"/>
    <property type="match status" value="1"/>
</dbReference>
<evidence type="ECO:0000256" key="1">
    <source>
        <dbReference type="ARBA" id="ARBA00004141"/>
    </source>
</evidence>
<dbReference type="EMBL" id="JAVRRT010000012">
    <property type="protein sequence ID" value="KAK5166960.1"/>
    <property type="molecule type" value="Genomic_DNA"/>
</dbReference>
<feature type="transmembrane region" description="Helical" evidence="9">
    <location>
        <begin position="409"/>
        <end position="435"/>
    </location>
</feature>
<dbReference type="GeneID" id="89929025"/>
<feature type="transmembrane region" description="Helical" evidence="9">
    <location>
        <begin position="162"/>
        <end position="184"/>
    </location>
</feature>
<evidence type="ECO:0000256" key="6">
    <source>
        <dbReference type="ARBA" id="ARBA00053977"/>
    </source>
</evidence>
<feature type="transmembrane region" description="Helical" evidence="9">
    <location>
        <begin position="74"/>
        <end position="96"/>
    </location>
</feature>
<dbReference type="Proteomes" id="UP001337655">
    <property type="component" value="Unassembled WGS sequence"/>
</dbReference>